<dbReference type="EMBL" id="JAGFBR010000006">
    <property type="protein sequence ID" value="KAH0464846.1"/>
    <property type="molecule type" value="Genomic_DNA"/>
</dbReference>
<name>A0AAV7H7I3_DENCH</name>
<feature type="compositionally biased region" description="Basic and acidic residues" evidence="1">
    <location>
        <begin position="45"/>
        <end position="57"/>
    </location>
</feature>
<sequence>MELSNHRFLRGMKDELRHTLVPLRIHKHDMIKKRRAADLNTNRLENSKKKMKVTKEEVPEDVEKDIMGRVS</sequence>
<gene>
    <name evidence="2" type="ORF">IEQ34_004949</name>
</gene>
<keyword evidence="3" id="KW-1185">Reference proteome</keyword>
<feature type="region of interest" description="Disordered" evidence="1">
    <location>
        <begin position="38"/>
        <end position="71"/>
    </location>
</feature>
<proteinExistence type="predicted"/>
<reference evidence="2 3" key="1">
    <citation type="journal article" date="2021" name="Hortic Res">
        <title>Chromosome-scale assembly of the Dendrobium chrysotoxum genome enhances the understanding of orchid evolution.</title>
        <authorList>
            <person name="Zhang Y."/>
            <person name="Zhang G.Q."/>
            <person name="Zhang D."/>
            <person name="Liu X.D."/>
            <person name="Xu X.Y."/>
            <person name="Sun W.H."/>
            <person name="Yu X."/>
            <person name="Zhu X."/>
            <person name="Wang Z.W."/>
            <person name="Zhao X."/>
            <person name="Zhong W.Y."/>
            <person name="Chen H."/>
            <person name="Yin W.L."/>
            <person name="Huang T."/>
            <person name="Niu S.C."/>
            <person name="Liu Z.J."/>
        </authorList>
    </citation>
    <scope>NUCLEOTIDE SEQUENCE [LARGE SCALE GENOMIC DNA]</scope>
    <source>
        <strain evidence="2">Lindl</strain>
    </source>
</reference>
<protein>
    <submittedName>
        <fullName evidence="2">Uncharacterized protein</fullName>
    </submittedName>
</protein>
<evidence type="ECO:0000313" key="2">
    <source>
        <dbReference type="EMBL" id="KAH0464846.1"/>
    </source>
</evidence>
<evidence type="ECO:0000313" key="3">
    <source>
        <dbReference type="Proteomes" id="UP000775213"/>
    </source>
</evidence>
<dbReference type="Proteomes" id="UP000775213">
    <property type="component" value="Unassembled WGS sequence"/>
</dbReference>
<comment type="caution">
    <text evidence="2">The sequence shown here is derived from an EMBL/GenBank/DDBJ whole genome shotgun (WGS) entry which is preliminary data.</text>
</comment>
<dbReference type="AlphaFoldDB" id="A0AAV7H7I3"/>
<accession>A0AAV7H7I3</accession>
<evidence type="ECO:0000256" key="1">
    <source>
        <dbReference type="SAM" id="MobiDB-lite"/>
    </source>
</evidence>
<organism evidence="2 3">
    <name type="scientific">Dendrobium chrysotoxum</name>
    <name type="common">Orchid</name>
    <dbReference type="NCBI Taxonomy" id="161865"/>
    <lineage>
        <taxon>Eukaryota</taxon>
        <taxon>Viridiplantae</taxon>
        <taxon>Streptophyta</taxon>
        <taxon>Embryophyta</taxon>
        <taxon>Tracheophyta</taxon>
        <taxon>Spermatophyta</taxon>
        <taxon>Magnoliopsida</taxon>
        <taxon>Liliopsida</taxon>
        <taxon>Asparagales</taxon>
        <taxon>Orchidaceae</taxon>
        <taxon>Epidendroideae</taxon>
        <taxon>Malaxideae</taxon>
        <taxon>Dendrobiinae</taxon>
        <taxon>Dendrobium</taxon>
    </lineage>
</organism>